<dbReference type="OMA" id="HNIESAW"/>
<proteinExistence type="inferred from homology"/>
<accession>A5DUD6</accession>
<dbReference type="PANTHER" id="PTHR12967">
    <property type="entry name" value="PROTEIN SHQ1 HOMOLOG"/>
    <property type="match status" value="1"/>
</dbReference>
<dbReference type="Proteomes" id="UP000001996">
    <property type="component" value="Unassembled WGS sequence"/>
</dbReference>
<dbReference type="GO" id="GO:0051082">
    <property type="term" value="F:unfolded protein binding"/>
    <property type="evidence" value="ECO:0007669"/>
    <property type="project" value="EnsemblFungi"/>
</dbReference>
<protein>
    <recommendedName>
        <fullName evidence="3">CS domain-containing protein</fullName>
    </recommendedName>
</protein>
<evidence type="ECO:0000313" key="5">
    <source>
        <dbReference type="Proteomes" id="UP000001996"/>
    </source>
</evidence>
<dbReference type="InterPro" id="IPR048696">
    <property type="entry name" value="SHQ1-like_CS"/>
</dbReference>
<dbReference type="PROSITE" id="PS51203">
    <property type="entry name" value="CS"/>
    <property type="match status" value="1"/>
</dbReference>
<dbReference type="FunFam" id="2.60.40.790:FF:000064">
    <property type="entry name" value="Protein SHQ1"/>
    <property type="match status" value="1"/>
</dbReference>
<dbReference type="InterPro" id="IPR007009">
    <property type="entry name" value="Shq1_C"/>
</dbReference>
<dbReference type="GO" id="GO:0005654">
    <property type="term" value="C:nucleoplasm"/>
    <property type="evidence" value="ECO:0007669"/>
    <property type="project" value="EnsemblFungi"/>
</dbReference>
<dbReference type="OrthoDB" id="73639at2759"/>
<keyword evidence="5" id="KW-1185">Reference proteome</keyword>
<dbReference type="GO" id="GO:0000493">
    <property type="term" value="P:box H/ACA snoRNP assembly"/>
    <property type="evidence" value="ECO:0007669"/>
    <property type="project" value="EnsemblFungi"/>
</dbReference>
<dbReference type="Gene3D" id="2.60.40.790">
    <property type="match status" value="1"/>
</dbReference>
<dbReference type="KEGG" id="lel:PVL30_000936"/>
<dbReference type="InParanoid" id="A5DUD6"/>
<dbReference type="InterPro" id="IPR039742">
    <property type="entry name" value="Shq1"/>
</dbReference>
<organism evidence="4 5">
    <name type="scientific">Lodderomyces elongisporus (strain ATCC 11503 / CBS 2605 / JCM 1781 / NBRC 1676 / NRRL YB-4239)</name>
    <name type="common">Yeast</name>
    <name type="synonym">Saccharomyces elongisporus</name>
    <dbReference type="NCBI Taxonomy" id="379508"/>
    <lineage>
        <taxon>Eukaryota</taxon>
        <taxon>Fungi</taxon>
        <taxon>Dikarya</taxon>
        <taxon>Ascomycota</taxon>
        <taxon>Saccharomycotina</taxon>
        <taxon>Pichiomycetes</taxon>
        <taxon>Debaryomycetaceae</taxon>
        <taxon>Candida/Lodderomyces clade</taxon>
        <taxon>Lodderomyces</taxon>
    </lineage>
</organism>
<evidence type="ECO:0000256" key="1">
    <source>
        <dbReference type="ARBA" id="ARBA00005607"/>
    </source>
</evidence>
<dbReference type="GeneID" id="5235731"/>
<feature type="compositionally biased region" description="Acidic residues" evidence="2">
    <location>
        <begin position="504"/>
        <end position="514"/>
    </location>
</feature>
<dbReference type="Pfam" id="PF21413">
    <property type="entry name" value="SHQ1-like_CS"/>
    <property type="match status" value="1"/>
</dbReference>
<comment type="similarity">
    <text evidence="1">Belongs to the SHQ1 family.</text>
</comment>
<dbReference type="InterPro" id="IPR007052">
    <property type="entry name" value="CS_dom"/>
</dbReference>
<reference evidence="4 5" key="1">
    <citation type="journal article" date="2009" name="Nature">
        <title>Evolution of pathogenicity and sexual reproduction in eight Candida genomes.</title>
        <authorList>
            <person name="Butler G."/>
            <person name="Rasmussen M.D."/>
            <person name="Lin M.F."/>
            <person name="Santos M.A."/>
            <person name="Sakthikumar S."/>
            <person name="Munro C.A."/>
            <person name="Rheinbay E."/>
            <person name="Grabherr M."/>
            <person name="Forche A."/>
            <person name="Reedy J.L."/>
            <person name="Agrafioti I."/>
            <person name="Arnaud M.B."/>
            <person name="Bates S."/>
            <person name="Brown A.J."/>
            <person name="Brunke S."/>
            <person name="Costanzo M.C."/>
            <person name="Fitzpatrick D.A."/>
            <person name="de Groot P.W."/>
            <person name="Harris D."/>
            <person name="Hoyer L.L."/>
            <person name="Hube B."/>
            <person name="Klis F.M."/>
            <person name="Kodira C."/>
            <person name="Lennard N."/>
            <person name="Logue M.E."/>
            <person name="Martin R."/>
            <person name="Neiman A.M."/>
            <person name="Nikolaou E."/>
            <person name="Quail M.A."/>
            <person name="Quinn J."/>
            <person name="Santos M.C."/>
            <person name="Schmitzberger F.F."/>
            <person name="Sherlock G."/>
            <person name="Shah P."/>
            <person name="Silverstein K.A."/>
            <person name="Skrzypek M.S."/>
            <person name="Soll D."/>
            <person name="Staggs R."/>
            <person name="Stansfield I."/>
            <person name="Stumpf M.P."/>
            <person name="Sudbery P.E."/>
            <person name="Srikantha T."/>
            <person name="Zeng Q."/>
            <person name="Berman J."/>
            <person name="Berriman M."/>
            <person name="Heitman J."/>
            <person name="Gow N.A."/>
            <person name="Lorenz M.C."/>
            <person name="Birren B.W."/>
            <person name="Kellis M."/>
            <person name="Cuomo C.A."/>
        </authorList>
    </citation>
    <scope>NUCLEOTIDE SEQUENCE [LARGE SCALE GENOMIC DNA]</scope>
    <source>
        <strain evidence="5">ATCC 11503 / BCRC 21390 / CBS 2605 / JCM 1781 / NBRC 1676 / NRRL YB-4239</strain>
    </source>
</reference>
<dbReference type="InterPro" id="IPR008978">
    <property type="entry name" value="HSP20-like_chaperone"/>
</dbReference>
<evidence type="ECO:0000313" key="4">
    <source>
        <dbReference type="EMBL" id="EDK42794.1"/>
    </source>
</evidence>
<feature type="region of interest" description="Disordered" evidence="2">
    <location>
        <begin position="495"/>
        <end position="514"/>
    </location>
</feature>
<dbReference type="FunCoup" id="A5DUD6">
    <property type="interactions" value="759"/>
</dbReference>
<dbReference type="EMBL" id="CH981524">
    <property type="protein sequence ID" value="EDK42794.1"/>
    <property type="molecule type" value="Genomic_DNA"/>
</dbReference>
<dbReference type="GO" id="GO:0005829">
    <property type="term" value="C:cytosol"/>
    <property type="evidence" value="ECO:0007669"/>
    <property type="project" value="EnsemblFungi"/>
</dbReference>
<dbReference type="eggNOG" id="KOG3247">
    <property type="taxonomic scope" value="Eukaryota"/>
</dbReference>
<name>A5DUD6_LODEL</name>
<feature type="domain" description="CS" evidence="3">
    <location>
        <begin position="1"/>
        <end position="91"/>
    </location>
</feature>
<evidence type="ECO:0000259" key="3">
    <source>
        <dbReference type="PROSITE" id="PS51203"/>
    </source>
</evidence>
<dbReference type="STRING" id="379508.A5DUD6"/>
<dbReference type="HOGENOM" id="CLU_030217_1_0_1"/>
<dbReference type="AlphaFoldDB" id="A5DUD6"/>
<evidence type="ECO:0000256" key="2">
    <source>
        <dbReference type="SAM" id="MobiDB-lite"/>
    </source>
</evidence>
<sequence length="542" mass="62652">MITPFFTINQDEEFIYIDVKISHVRFSARSIEMIVENELFIFSLPPYYLRIRLPFPCVDDERSHAEFDSKTECVKIKIPKETIGQFFPDLDLTAKLLARTSEAGTVQLQLQLQLQLQRPSDEVKIMKMNKPLIEELDVNNDISNDQAEKDLQEGEHFNWEVEQSVPTAPTLEIGGDGVAGEVLNFQESEGLKYGFNNQYDGIVGVSVSNGNDINGLGNPEATHATDRVIERLIKENIQFDPEIYAADYIMEKYPSTDDDKSFKELIEWKNPQIQKFLKWYKSQQLLLLLLLLQLLLEHKKENSTENIMPVEFNEEEQKQMMNLPRKTYLLEEEQKRESLIAIVCLLFAYQFDMRETEGEHNIESAWTIGKIAPQFSFLDAKLVVNDTNQLKAGVIVCTRRALTFPYHRSFGLCKKVWSDVYLNLRGGKRLVLKSLLDLKELFRFHDIYYVYDKIWMEDLCAYLVSDNVSEATIRNLAHDLKNVVDSTNESDITFEKSAEGESQSMEEDGNEIEGEGEMVVLTLKEIQEMAESLYQEYRQTNG</sequence>
<dbReference type="Pfam" id="PF04925">
    <property type="entry name" value="SHQ1"/>
    <property type="match status" value="1"/>
</dbReference>
<dbReference type="VEuPathDB" id="FungiDB:LELG_00972"/>
<gene>
    <name evidence="4" type="ORF">LELG_00972</name>
</gene>
<dbReference type="PANTHER" id="PTHR12967:SF0">
    <property type="entry name" value="PROTEIN SHQ1 HOMOLOG"/>
    <property type="match status" value="1"/>
</dbReference>